<organism evidence="3 4">
    <name type="scientific">Fusarium longipes</name>
    <dbReference type="NCBI Taxonomy" id="694270"/>
    <lineage>
        <taxon>Eukaryota</taxon>
        <taxon>Fungi</taxon>
        <taxon>Dikarya</taxon>
        <taxon>Ascomycota</taxon>
        <taxon>Pezizomycotina</taxon>
        <taxon>Sordariomycetes</taxon>
        <taxon>Hypocreomycetidae</taxon>
        <taxon>Hypocreales</taxon>
        <taxon>Nectriaceae</taxon>
        <taxon>Fusarium</taxon>
    </lineage>
</organism>
<dbReference type="Proteomes" id="UP000266234">
    <property type="component" value="Unassembled WGS sequence"/>
</dbReference>
<proteinExistence type="predicted"/>
<evidence type="ECO:0000259" key="2">
    <source>
        <dbReference type="PROSITE" id="PS50127"/>
    </source>
</evidence>
<dbReference type="InterPro" id="IPR016135">
    <property type="entry name" value="UBQ-conjugating_enzyme/RWD"/>
</dbReference>
<dbReference type="CDD" id="cd23814">
    <property type="entry name" value="UEV_AKTIP"/>
    <property type="match status" value="1"/>
</dbReference>
<gene>
    <name evidence="3" type="ORF">FLONG3_2436</name>
</gene>
<name>A0A395T5I1_9HYPO</name>
<feature type="domain" description="UBC core" evidence="2">
    <location>
        <begin position="7"/>
        <end position="177"/>
    </location>
</feature>
<dbReference type="EMBL" id="PXOG01000046">
    <property type="protein sequence ID" value="RGP79475.1"/>
    <property type="molecule type" value="Genomic_DNA"/>
</dbReference>
<accession>A0A395T5I1</accession>
<feature type="region of interest" description="Disordered" evidence="1">
    <location>
        <begin position="225"/>
        <end position="255"/>
    </location>
</feature>
<keyword evidence="4" id="KW-1185">Reference proteome</keyword>
<comment type="caution">
    <text evidence="3">The sequence shown here is derived from an EMBL/GenBank/DDBJ whole genome shotgun (WGS) entry which is preliminary data.</text>
</comment>
<dbReference type="SUPFAM" id="SSF54495">
    <property type="entry name" value="UBC-like"/>
    <property type="match status" value="1"/>
</dbReference>
<dbReference type="STRING" id="694270.A0A395T5I1"/>
<evidence type="ECO:0000313" key="4">
    <source>
        <dbReference type="Proteomes" id="UP000266234"/>
    </source>
</evidence>
<protein>
    <recommendedName>
        <fullName evidence="2">UBC core domain-containing protein</fullName>
    </recommendedName>
</protein>
<feature type="compositionally biased region" description="Basic and acidic residues" evidence="1">
    <location>
        <begin position="225"/>
        <end position="234"/>
    </location>
</feature>
<dbReference type="AlphaFoldDB" id="A0A395T5I1"/>
<evidence type="ECO:0000256" key="1">
    <source>
        <dbReference type="SAM" id="MobiDB-lite"/>
    </source>
</evidence>
<dbReference type="Pfam" id="PF00179">
    <property type="entry name" value="UQ_con"/>
    <property type="match status" value="1"/>
</dbReference>
<dbReference type="OrthoDB" id="5596422at2759"/>
<dbReference type="InterPro" id="IPR000608">
    <property type="entry name" value="UBC"/>
</dbReference>
<reference evidence="3 4" key="1">
    <citation type="journal article" date="2018" name="PLoS Pathog.">
        <title>Evolution of structural diversity of trichothecenes, a family of toxins produced by plant pathogenic and entomopathogenic fungi.</title>
        <authorList>
            <person name="Proctor R.H."/>
            <person name="McCormick S.P."/>
            <person name="Kim H.S."/>
            <person name="Cardoza R.E."/>
            <person name="Stanley A.M."/>
            <person name="Lindo L."/>
            <person name="Kelly A."/>
            <person name="Brown D.W."/>
            <person name="Lee T."/>
            <person name="Vaughan M.M."/>
            <person name="Alexander N.J."/>
            <person name="Busman M."/>
            <person name="Gutierrez S."/>
        </authorList>
    </citation>
    <scope>NUCLEOTIDE SEQUENCE [LARGE SCALE GENOMIC DNA]</scope>
    <source>
        <strain evidence="3 4">NRRL 20695</strain>
    </source>
</reference>
<dbReference type="Gene3D" id="3.10.110.10">
    <property type="entry name" value="Ubiquitin Conjugating Enzyme"/>
    <property type="match status" value="1"/>
</dbReference>
<sequence>MSALPSLRKQQLLSEFAGLKQACPEGMFVSLTPGDATLWSGVLFVRKGPYCPAILRFQISFPDSYPQLPPLVVFTTDMFHPLITPLTTYMYTTDIQESGTVSASDQERLPPGGFSLRHGFPDWFGRGRRSMAEAKQTDQQLITSPDAATTSTAATSTVAEIPSYMRTGQKSVSAYEVLHYIRSAFDDEAVLDSVPLTAAGNPGAWHAWRTHRKAAGKLIEDAATEKEQMSKENDQQATDSANPTPVATPRRPGEWNWDGVWEDRVKKNVSSSLSEPVLYGETKSSDDLIKFLEMEDNDIDSVKDNLRRTLNQT</sequence>
<evidence type="ECO:0000313" key="3">
    <source>
        <dbReference type="EMBL" id="RGP79475.1"/>
    </source>
</evidence>
<feature type="compositionally biased region" description="Polar residues" evidence="1">
    <location>
        <begin position="235"/>
        <end position="245"/>
    </location>
</feature>
<dbReference type="PROSITE" id="PS50127">
    <property type="entry name" value="UBC_2"/>
    <property type="match status" value="1"/>
</dbReference>